<keyword evidence="2 9" id="KW-0813">Transport</keyword>
<dbReference type="GO" id="GO:0005506">
    <property type="term" value="F:iron ion binding"/>
    <property type="evidence" value="ECO:0007669"/>
    <property type="project" value="InterPro"/>
</dbReference>
<feature type="binding site" evidence="10">
    <location>
        <position position="71"/>
    </location>
    <ligand>
        <name>thiamine diphosphate</name>
        <dbReference type="ChEBI" id="CHEBI:58937"/>
    </ligand>
</feature>
<feature type="site" description="Important for catalytic activity" evidence="11">
    <location>
        <position position="121"/>
    </location>
</feature>
<feature type="binding site" evidence="12">
    <location>
        <position position="743"/>
    </location>
    <ligand>
        <name>[4Fe-4S] cluster</name>
        <dbReference type="ChEBI" id="CHEBI:49883"/>
        <label>1</label>
    </ligand>
</feature>
<keyword evidence="3 12" id="KW-0004">4Fe-4S</keyword>
<evidence type="ECO:0000256" key="4">
    <source>
        <dbReference type="ARBA" id="ARBA00022723"/>
    </source>
</evidence>
<feature type="binding site" evidence="12">
    <location>
        <position position="880"/>
    </location>
    <ligand>
        <name>[4Fe-4S] cluster</name>
        <dbReference type="ChEBI" id="CHEBI:49883"/>
        <label>3</label>
    </ligand>
</feature>
<keyword evidence="4 12" id="KW-0479">Metal-binding</keyword>
<feature type="binding site" evidence="12">
    <location>
        <position position="794"/>
    </location>
    <ligand>
        <name>[4Fe-4S] cluster</name>
        <dbReference type="ChEBI" id="CHEBI:49883"/>
        <label>2</label>
    </ligand>
</feature>
<evidence type="ECO:0000256" key="1">
    <source>
        <dbReference type="ARBA" id="ARBA00009032"/>
    </source>
</evidence>
<dbReference type="GO" id="GO:0019164">
    <property type="term" value="F:pyruvate synthase activity"/>
    <property type="evidence" value="ECO:0007669"/>
    <property type="project" value="UniProtKB-EC"/>
</dbReference>
<dbReference type="GO" id="GO:0022900">
    <property type="term" value="P:electron transport chain"/>
    <property type="evidence" value="ECO:0007669"/>
    <property type="project" value="InterPro"/>
</dbReference>
<evidence type="ECO:0000256" key="6">
    <source>
        <dbReference type="ARBA" id="ARBA00023002"/>
    </source>
</evidence>
<comment type="cofactor">
    <cofactor evidence="12">
        <name>[4Fe-4S] cluster</name>
        <dbReference type="ChEBI" id="CHEBI:49883"/>
    </cofactor>
    <text evidence="12">Binds 3 [4Fe-4S] clusters per subunit.</text>
</comment>
<protein>
    <recommendedName>
        <fullName evidence="9">Pyruvate:ferredoxin oxidoreductase</fullName>
        <ecNumber evidence="9">1.2.7.1</ecNumber>
    </recommendedName>
    <alternativeName>
        <fullName evidence="9">Pyruvate synthase</fullName>
    </alternativeName>
</protein>
<organism evidence="14 15">
    <name type="scientific">Acetatifactor muris</name>
    <dbReference type="NCBI Taxonomy" id="879566"/>
    <lineage>
        <taxon>Bacteria</taxon>
        <taxon>Bacillati</taxon>
        <taxon>Bacillota</taxon>
        <taxon>Clostridia</taxon>
        <taxon>Lachnospirales</taxon>
        <taxon>Lachnospiraceae</taxon>
        <taxon>Acetatifactor</taxon>
    </lineage>
</organism>
<keyword evidence="7 12" id="KW-0408">Iron</keyword>
<keyword evidence="14" id="KW-0670">Pyruvate</keyword>
<dbReference type="Pfam" id="PF02775">
    <property type="entry name" value="TPP_enzyme_C"/>
    <property type="match status" value="1"/>
</dbReference>
<dbReference type="InterPro" id="IPR037112">
    <property type="entry name" value="Pyrv-flavodox_OxR_EKR_sf"/>
</dbReference>
<keyword evidence="6 9" id="KW-0560">Oxidoreductase</keyword>
<dbReference type="SUPFAM" id="SSF52518">
    <property type="entry name" value="Thiamin diphosphate-binding fold (THDP-binding)"/>
    <property type="match status" value="2"/>
</dbReference>
<comment type="similarity">
    <text evidence="1 9">Belongs to the pyruvate:ferredoxin/flavodoxin oxidoreductase family.</text>
</comment>
<feature type="binding site" evidence="10">
    <location>
        <position position="882"/>
    </location>
    <ligand>
        <name>thiamine diphosphate</name>
        <dbReference type="ChEBI" id="CHEBI:58937"/>
    </ligand>
</feature>
<dbReference type="GO" id="GO:0030976">
    <property type="term" value="F:thiamine pyrophosphate binding"/>
    <property type="evidence" value="ECO:0007669"/>
    <property type="project" value="InterPro"/>
</dbReference>
<evidence type="ECO:0000313" key="14">
    <source>
        <dbReference type="EMBL" id="SOY28867.1"/>
    </source>
</evidence>
<gene>
    <name evidence="14" type="primary">nifJ</name>
    <name evidence="14" type="ORF">AMURIS_01581</name>
</gene>
<dbReference type="InterPro" id="IPR019752">
    <property type="entry name" value="Pyrv/ketoisovalerate_OxRed_cat"/>
</dbReference>
<dbReference type="AlphaFoldDB" id="A0A2K4ZEH0"/>
<dbReference type="InterPro" id="IPR009014">
    <property type="entry name" value="Transketo_C/PFOR_II"/>
</dbReference>
<feature type="site" description="Important for catalytic activity" evidence="11">
    <location>
        <position position="1005"/>
    </location>
</feature>
<evidence type="ECO:0000256" key="2">
    <source>
        <dbReference type="ARBA" id="ARBA00022448"/>
    </source>
</evidence>
<dbReference type="PROSITE" id="PS00198">
    <property type="entry name" value="4FE4S_FER_1"/>
    <property type="match status" value="1"/>
</dbReference>
<keyword evidence="8 12" id="KW-0411">Iron-sulfur</keyword>
<dbReference type="Pfam" id="PF01855">
    <property type="entry name" value="POR_N"/>
    <property type="match status" value="1"/>
</dbReference>
<dbReference type="Gene3D" id="3.40.920.10">
    <property type="entry name" value="Pyruvate-ferredoxin oxidoreductase, PFOR, domain III"/>
    <property type="match status" value="1"/>
</dbReference>
<evidence type="ECO:0000256" key="5">
    <source>
        <dbReference type="ARBA" id="ARBA00022982"/>
    </source>
</evidence>
<dbReference type="FunFam" id="3.40.50.970:FF:000012">
    <property type="entry name" value="Pyruvate:ferredoxin (Flavodoxin) oxidoreductase"/>
    <property type="match status" value="1"/>
</dbReference>
<comment type="catalytic activity">
    <reaction evidence="9">
        <text>2 oxidized [2Fe-2S]-[ferredoxin] + pyruvate + CoA = 2 reduced [2Fe-2S]-[ferredoxin] + acetyl-CoA + CO2 + H(+)</text>
        <dbReference type="Rhea" id="RHEA:12765"/>
        <dbReference type="Rhea" id="RHEA-COMP:10000"/>
        <dbReference type="Rhea" id="RHEA-COMP:10001"/>
        <dbReference type="ChEBI" id="CHEBI:15361"/>
        <dbReference type="ChEBI" id="CHEBI:15378"/>
        <dbReference type="ChEBI" id="CHEBI:16526"/>
        <dbReference type="ChEBI" id="CHEBI:33737"/>
        <dbReference type="ChEBI" id="CHEBI:33738"/>
        <dbReference type="ChEBI" id="CHEBI:57287"/>
        <dbReference type="ChEBI" id="CHEBI:57288"/>
        <dbReference type="EC" id="1.2.7.1"/>
    </reaction>
</comment>
<feature type="binding site" evidence="12">
    <location>
        <position position="740"/>
    </location>
    <ligand>
        <name>[4Fe-4S] cluster</name>
        <dbReference type="ChEBI" id="CHEBI:49883"/>
        <label>1</label>
    </ligand>
</feature>
<evidence type="ECO:0000256" key="7">
    <source>
        <dbReference type="ARBA" id="ARBA00023004"/>
    </source>
</evidence>
<dbReference type="InterPro" id="IPR011895">
    <property type="entry name" value="Pyrv_flavodox_OxRed"/>
</dbReference>
<dbReference type="Gene3D" id="4.10.780.10">
    <property type="entry name" value="Pyruvate-flavodoxin oxidoreductase, EKR domain"/>
    <property type="match status" value="1"/>
</dbReference>
<feature type="binding site" evidence="12">
    <location>
        <position position="746"/>
    </location>
    <ligand>
        <name>[4Fe-4S] cluster</name>
        <dbReference type="ChEBI" id="CHEBI:49883"/>
        <label>1</label>
    </ligand>
</feature>
<sequence>MPDKMKKIQRITQTMDGNQAAAHVAYAYSETAAIYPITPSSPMAELCDEWAGAGRKNIYGLTPVISQLQSEAGAAGAVHGALLAGSLAVTFTASQGLLLMLPNLYRIAGELLPGVVHVAARTIATHALSIFGDHSDVYACRQTGMAIFSESSVQEVMDLSPAAHLAAVEGRIPFLNFFDGFRTSHELHKIQVWDYETLKEMLDRNAVERFRTGSLHPSHGKVYGSAQNPDIFFQAREASNPCYQALPEIVERQLTKINSRLGTHYGLFDYYGAPEAEHVIIAMGSVCETIKEYIDSVPDHRYGLIVVHLYRPFSGRHLVEKLPGSVRQITVLDRTKEPGAPGEPLYLDVVAALTGCGIPVSGTVQTKAAASCIRIFSGRYGLSSKDTTPAQIAAVYENHSQTPFTVGILDDVTHLSLNVPDLQDTAPADIISCKFWGLGGDGTVSATKNAVKIIGSHTDMTIQGYFEYDSKKSRGLTISHLRFGKSPVRSAYLIHRADFVACHNPVYLHKYQMVQELKDGGTFLLNYHFRQTASRLQRDREQSAATKGATEQATEQIRELESYLPKSMKAYLAEHHIRLFVIDALGIGKEIGLNSKISTILQAAFFAVSGLLESEKAKQWMVEAAEKSYGRSGGNILEMNRQAIERGLTEVIEVKVPEGWRHSADDPDAAAALDNTPLPDRPEMMDFVRHIQQPVTDQRGDSLPVSAFLPYADGYTPPGSTAHERRGVATEIPVWKPENCIQCTRCSYVCPHAVIRPAALTEEQLADAPEGMKSLPMFGMEGYSFAITVSRTDCTGCGTCAAICPGRPKKPGEEPSKALEMVPVTKLEDGEDSSDAQAVFDYCKPLLPCKEAADKFRPDTLKGSQFLRPLLEFSGACAGCGETAYVKLLTQLFGSRMYIANATGCSSIWGNSAPSCAYALDGQGHGPAWSNSLFEDAAEFGYGMLMAREAADRRSADGHRDTLTIQWIVGGDGWAYDIGFSGLDHVLASGKNINILVLDTEVYSNTGGQASKATPIGSTAKFAVGGKQTAKKDLASMAMTYGNVYVAQVALGADLNQTIRAITEAAAYPGPSLVIAYATCIAHGIRAGMGSTPHEAKKAVDAGYFHLFRFHPALREQNKNPFILDSGEPKLDYNEFLEGEIRYGALKRSRPEEAEALFRKAAAQAKKKYQYLKGLEALYAPEPGESPDAQQHL</sequence>
<feature type="binding site" evidence="12">
    <location>
        <position position="905"/>
    </location>
    <ligand>
        <name>[4Fe-4S] cluster</name>
        <dbReference type="ChEBI" id="CHEBI:49883"/>
        <label>3</label>
    </ligand>
</feature>
<feature type="binding site" evidence="12">
    <location>
        <position position="750"/>
    </location>
    <ligand>
        <name>[4Fe-4S] cluster</name>
        <dbReference type="ChEBI" id="CHEBI:49883"/>
        <label>2</label>
    </ligand>
</feature>
<feature type="binding site" evidence="12">
    <location>
        <position position="804"/>
    </location>
    <ligand>
        <name>[4Fe-4S] cluster</name>
        <dbReference type="ChEBI" id="CHEBI:49883"/>
        <label>1</label>
    </ligand>
</feature>
<dbReference type="Pfam" id="PF01558">
    <property type="entry name" value="POR"/>
    <property type="match status" value="1"/>
</dbReference>
<dbReference type="Proteomes" id="UP000236311">
    <property type="component" value="Unassembled WGS sequence"/>
</dbReference>
<dbReference type="InterPro" id="IPR002880">
    <property type="entry name" value="Pyrv_Fd/Flavodoxin_OxRdtase_N"/>
</dbReference>
<dbReference type="InterPro" id="IPR011766">
    <property type="entry name" value="TPP_enzyme_TPP-bd"/>
</dbReference>
<dbReference type="InterPro" id="IPR017900">
    <property type="entry name" value="4Fe4S_Fe_S_CS"/>
</dbReference>
<feature type="binding site" evidence="12">
    <location>
        <position position="1080"/>
    </location>
    <ligand>
        <name>[4Fe-4S] cluster</name>
        <dbReference type="ChEBI" id="CHEBI:49883"/>
        <label>3</label>
    </ligand>
</feature>
<proteinExistence type="inferred from homology"/>
<dbReference type="InterPro" id="IPR002869">
    <property type="entry name" value="Pyrv_flavodox_OxRed_cen"/>
</dbReference>
<evidence type="ECO:0000259" key="13">
    <source>
        <dbReference type="PROSITE" id="PS51379"/>
    </source>
</evidence>
<dbReference type="Pfam" id="PF12838">
    <property type="entry name" value="Fer4_7"/>
    <property type="match status" value="1"/>
</dbReference>
<dbReference type="Pfam" id="PF10371">
    <property type="entry name" value="EKR"/>
    <property type="match status" value="1"/>
</dbReference>
<dbReference type="PIRSF" id="PIRSF000159">
    <property type="entry name" value="NifJ"/>
    <property type="match status" value="1"/>
</dbReference>
<feature type="binding site" evidence="12">
    <location>
        <position position="800"/>
    </location>
    <ligand>
        <name>[4Fe-4S] cluster</name>
        <dbReference type="ChEBI" id="CHEBI:49883"/>
        <label>2</label>
    </ligand>
</feature>
<dbReference type="Gene3D" id="3.30.70.20">
    <property type="match status" value="1"/>
</dbReference>
<feature type="site" description="Important for catalytic activity" evidence="11">
    <location>
        <position position="71"/>
    </location>
</feature>
<dbReference type="PANTHER" id="PTHR32154">
    <property type="entry name" value="PYRUVATE-FLAVODOXIN OXIDOREDUCTASE-RELATED"/>
    <property type="match status" value="1"/>
</dbReference>
<feature type="binding site" evidence="10">
    <location>
        <position position="121"/>
    </location>
    <ligand>
        <name>pyruvate</name>
        <dbReference type="ChEBI" id="CHEBI:15361"/>
    </ligand>
</feature>
<feature type="domain" description="4Fe-4S ferredoxin-type" evidence="13">
    <location>
        <begin position="785"/>
        <end position="814"/>
    </location>
</feature>
<evidence type="ECO:0000256" key="9">
    <source>
        <dbReference type="PIRNR" id="PIRNR000159"/>
    </source>
</evidence>
<reference evidence="14 15" key="1">
    <citation type="submission" date="2018-01" db="EMBL/GenBank/DDBJ databases">
        <authorList>
            <person name="Gaut B.S."/>
            <person name="Morton B.R."/>
            <person name="Clegg M.T."/>
            <person name="Duvall M.R."/>
        </authorList>
    </citation>
    <scope>NUCLEOTIDE SEQUENCE [LARGE SCALE GENOMIC DNA]</scope>
    <source>
        <strain evidence="14">GP69</strain>
    </source>
</reference>
<dbReference type="PANTHER" id="PTHR32154:SF0">
    <property type="entry name" value="PYRUVATE-FLAVODOXIN OXIDOREDUCTASE-RELATED"/>
    <property type="match status" value="1"/>
</dbReference>
<evidence type="ECO:0000256" key="11">
    <source>
        <dbReference type="PIRSR" id="PIRSR000159-2"/>
    </source>
</evidence>
<dbReference type="CDD" id="cd07034">
    <property type="entry name" value="TPP_PYR_PFOR_IOR-alpha_like"/>
    <property type="match status" value="1"/>
</dbReference>
<feature type="binding site" evidence="12">
    <location>
        <position position="877"/>
    </location>
    <ligand>
        <name>[4Fe-4S] cluster</name>
        <dbReference type="ChEBI" id="CHEBI:49883"/>
        <label>3</label>
    </ligand>
</feature>
<feature type="binding site" evidence="10">
    <location>
        <begin position="971"/>
        <end position="974"/>
    </location>
    <ligand>
        <name>thiamine diphosphate</name>
        <dbReference type="ChEBI" id="CHEBI:58937"/>
    </ligand>
</feature>
<evidence type="ECO:0000313" key="15">
    <source>
        <dbReference type="Proteomes" id="UP000236311"/>
    </source>
</evidence>
<dbReference type="InterPro" id="IPR033412">
    <property type="entry name" value="PFOR_II"/>
</dbReference>
<dbReference type="GO" id="GO:0006979">
    <property type="term" value="P:response to oxidative stress"/>
    <property type="evidence" value="ECO:0007669"/>
    <property type="project" value="TreeGrafter"/>
</dbReference>
<feature type="binding site" evidence="12">
    <location>
        <position position="797"/>
    </location>
    <ligand>
        <name>[4Fe-4S] cluster</name>
        <dbReference type="ChEBI" id="CHEBI:49883"/>
        <label>2</label>
    </ligand>
</feature>
<dbReference type="InterPro" id="IPR050722">
    <property type="entry name" value="Pyruvate:ferred/Flavod_OxRd"/>
</dbReference>
<dbReference type="SUPFAM" id="SSF52922">
    <property type="entry name" value="TK C-terminal domain-like"/>
    <property type="match status" value="1"/>
</dbReference>
<dbReference type="InterPro" id="IPR017896">
    <property type="entry name" value="4Fe4S_Fe-S-bd"/>
</dbReference>
<dbReference type="InterPro" id="IPR029061">
    <property type="entry name" value="THDP-binding"/>
</dbReference>
<feature type="domain" description="4Fe-4S ferredoxin-type" evidence="13">
    <location>
        <begin position="731"/>
        <end position="760"/>
    </location>
</feature>
<dbReference type="EMBL" id="OFSM01000007">
    <property type="protein sequence ID" value="SOY28867.1"/>
    <property type="molecule type" value="Genomic_DNA"/>
</dbReference>
<dbReference type="SMART" id="SM00890">
    <property type="entry name" value="EKR"/>
    <property type="match status" value="1"/>
</dbReference>
<dbReference type="PROSITE" id="PS51379">
    <property type="entry name" value="4FE4S_FER_2"/>
    <property type="match status" value="2"/>
</dbReference>
<dbReference type="Gene3D" id="3.40.50.920">
    <property type="match status" value="1"/>
</dbReference>
<dbReference type="InterPro" id="IPR019456">
    <property type="entry name" value="Pyrv-flavodox_OxRtase_EKR"/>
</dbReference>
<evidence type="ECO:0000256" key="10">
    <source>
        <dbReference type="PIRSR" id="PIRSR000159-1"/>
    </source>
</evidence>
<dbReference type="SUPFAM" id="SSF53323">
    <property type="entry name" value="Pyruvate-ferredoxin oxidoreductase, PFOR, domain III"/>
    <property type="match status" value="1"/>
</dbReference>
<dbReference type="SUPFAM" id="SSF54862">
    <property type="entry name" value="4Fe-4S ferredoxins"/>
    <property type="match status" value="1"/>
</dbReference>
<dbReference type="EC" id="1.2.7.1" evidence="9"/>
<feature type="site" description="Important for catalytic activity" evidence="11">
    <location>
        <position position="38"/>
    </location>
</feature>
<keyword evidence="5 9" id="KW-0249">Electron transport</keyword>
<dbReference type="FunFam" id="3.40.50.920:FF:000007">
    <property type="entry name" value="Pyruvate:ferredoxin (Flavodoxin) oxidoreductase"/>
    <property type="match status" value="1"/>
</dbReference>
<feature type="binding site" evidence="10">
    <location>
        <position position="38"/>
    </location>
    <ligand>
        <name>pyruvate</name>
        <dbReference type="ChEBI" id="CHEBI:15361"/>
    </ligand>
</feature>
<keyword evidence="15" id="KW-1185">Reference proteome</keyword>
<evidence type="ECO:0000256" key="8">
    <source>
        <dbReference type="ARBA" id="ARBA00023014"/>
    </source>
</evidence>
<evidence type="ECO:0000256" key="3">
    <source>
        <dbReference type="ARBA" id="ARBA00022485"/>
    </source>
</evidence>
<dbReference type="Gene3D" id="3.40.50.970">
    <property type="match status" value="3"/>
</dbReference>
<dbReference type="GO" id="GO:0051539">
    <property type="term" value="F:4 iron, 4 sulfur cluster binding"/>
    <property type="evidence" value="ECO:0007669"/>
    <property type="project" value="UniProtKB-KW"/>
</dbReference>
<feature type="binding site" evidence="10">
    <location>
        <begin position="1000"/>
        <end position="1005"/>
    </location>
    <ligand>
        <name>thiamine diphosphate</name>
        <dbReference type="ChEBI" id="CHEBI:58937"/>
    </ligand>
</feature>
<name>A0A2K4ZEH0_9FIRM</name>
<feature type="binding site" evidence="10">
    <location>
        <position position="905"/>
    </location>
    <ligand>
        <name>thiamine diphosphate</name>
        <dbReference type="ChEBI" id="CHEBI:58937"/>
    </ligand>
</feature>
<evidence type="ECO:0000256" key="12">
    <source>
        <dbReference type="PIRSR" id="PIRSR000159-50"/>
    </source>
</evidence>
<dbReference type="Pfam" id="PF17147">
    <property type="entry name" value="PFOR_II"/>
    <property type="match status" value="1"/>
</dbReference>
<accession>A0A2K4ZEH0</accession>